<dbReference type="EMBL" id="JAULBC010000001">
    <property type="protein sequence ID" value="MEX6686679.1"/>
    <property type="molecule type" value="Genomic_DNA"/>
</dbReference>
<keyword evidence="2" id="KW-1185">Reference proteome</keyword>
<proteinExistence type="predicted"/>
<evidence type="ECO:0000313" key="2">
    <source>
        <dbReference type="Proteomes" id="UP001560573"/>
    </source>
</evidence>
<reference evidence="1 2" key="1">
    <citation type="submission" date="2023-07" db="EMBL/GenBank/DDBJ databases">
        <authorList>
            <person name="Lian W.-H."/>
        </authorList>
    </citation>
    <scope>NUCLEOTIDE SEQUENCE [LARGE SCALE GENOMIC DNA]</scope>
    <source>
        <strain evidence="1 2">SYSU DXS3180</strain>
    </source>
</reference>
<dbReference type="RefSeq" id="WP_369328075.1">
    <property type="nucleotide sequence ID" value="NZ_JAULBC010000001.1"/>
</dbReference>
<evidence type="ECO:0000313" key="1">
    <source>
        <dbReference type="EMBL" id="MEX6686679.1"/>
    </source>
</evidence>
<sequence length="519" mass="60379">MEKKDLIPILKQYFPHSVGCMLNGSQVRNIQLSSGSDIDVFIFDLLFSHITTYSFEHDGYLLDVTIIPLIDIQNVLSDACNEVRGAMLTAIIESEILDDTNSIIRDIQHKATEYYTIPNPGRAMIYNDLVYQLKKIAVKAKKKISPLEKIIYVSDFIGHITSVECFRASGWIPTKKAKADFLLKERPDFAEKIIHIFNEVVVESKLDFLSQYVEDYLKMIPPIENFFTASDELVLDISIGGIERKDDAFKLIFLIKDNSLLNSHFRYFFFSPKKYFHTFKNDICIVFKCRDLSLELVLLDALKKLYYSAFHNELVCYKIFGWQFRLLASNVKPYVDALKEQICSFLLITYIERRNETLFLAFIICVLEEVLMQCRTELQDCIKANFILMQRLLFATGQEADIRSYTELINERNFRYGFLEDKYMNIANELKLLIEKQGRLPCNMVETISQMIAHSNEYNKSLPPYLNSVLQLFEIKPVSVVTVYMLLVEEVLSMCYNSDDGLLVLYYLTKMHQSKDKRL</sequence>
<dbReference type="Proteomes" id="UP001560573">
    <property type="component" value="Unassembled WGS sequence"/>
</dbReference>
<gene>
    <name evidence="1" type="ORF">QTN47_04195</name>
</gene>
<accession>A0ABV3Z9Z0</accession>
<evidence type="ECO:0008006" key="3">
    <source>
        <dbReference type="Google" id="ProtNLM"/>
    </source>
</evidence>
<organism evidence="1 2">
    <name type="scientific">Danxiaibacter flavus</name>
    <dbReference type="NCBI Taxonomy" id="3049108"/>
    <lineage>
        <taxon>Bacteria</taxon>
        <taxon>Pseudomonadati</taxon>
        <taxon>Bacteroidota</taxon>
        <taxon>Chitinophagia</taxon>
        <taxon>Chitinophagales</taxon>
        <taxon>Chitinophagaceae</taxon>
        <taxon>Danxiaibacter</taxon>
    </lineage>
</organism>
<protein>
    <recommendedName>
        <fullName evidence="3">Polymerase nucleotidyl transferase domain-containing protein</fullName>
    </recommendedName>
</protein>
<name>A0ABV3Z9Z0_9BACT</name>
<comment type="caution">
    <text evidence="1">The sequence shown here is derived from an EMBL/GenBank/DDBJ whole genome shotgun (WGS) entry which is preliminary data.</text>
</comment>